<proteinExistence type="inferred from homology"/>
<dbReference type="PRINTS" id="PR00320">
    <property type="entry name" value="GPROTEINBRPT"/>
</dbReference>
<evidence type="ECO:0000259" key="8">
    <source>
        <dbReference type="Pfam" id="PF08154"/>
    </source>
</evidence>
<dbReference type="STRING" id="1081109.A0A167XEG1"/>
<dbReference type="PROSITE" id="PS50082">
    <property type="entry name" value="WD_REPEATS_2"/>
    <property type="match status" value="2"/>
</dbReference>
<dbReference type="Proteomes" id="UP000078544">
    <property type="component" value="Unassembled WGS sequence"/>
</dbReference>
<dbReference type="Gene3D" id="2.130.10.10">
    <property type="entry name" value="YVTN repeat-like/Quinoprotein amine dehydrogenase"/>
    <property type="match status" value="1"/>
</dbReference>
<dbReference type="PROSITE" id="PS50294">
    <property type="entry name" value="WD_REPEATS_REGION"/>
    <property type="match status" value="2"/>
</dbReference>
<dbReference type="GO" id="GO:0043021">
    <property type="term" value="F:ribonucleoprotein complex binding"/>
    <property type="evidence" value="ECO:0007669"/>
    <property type="project" value="UniProtKB-UniRule"/>
</dbReference>
<dbReference type="PANTHER" id="PTHR19855:SF11">
    <property type="entry name" value="RIBOSOME BIOGENESIS PROTEIN WDR12"/>
    <property type="match status" value="1"/>
</dbReference>
<accession>A0A167XEG1</accession>
<feature type="domain" description="NLE" evidence="8">
    <location>
        <begin position="52"/>
        <end position="93"/>
    </location>
</feature>
<dbReference type="GO" id="GO:0051276">
    <property type="term" value="P:chromosome organization"/>
    <property type="evidence" value="ECO:0007669"/>
    <property type="project" value="EnsemblFungi"/>
</dbReference>
<dbReference type="InterPro" id="IPR015943">
    <property type="entry name" value="WD40/YVTN_repeat-like_dom_sf"/>
</dbReference>
<dbReference type="Pfam" id="PF00400">
    <property type="entry name" value="WD40"/>
    <property type="match status" value="3"/>
</dbReference>
<keyword evidence="10" id="KW-1185">Reference proteome</keyword>
<evidence type="ECO:0000256" key="2">
    <source>
        <dbReference type="ARBA" id="ARBA00022552"/>
    </source>
</evidence>
<dbReference type="InterPro" id="IPR028599">
    <property type="entry name" value="WDR12/Ytm1"/>
</dbReference>
<comment type="similarity">
    <text evidence="6">Belongs to the WD repeat WDR12/YTM1 family.</text>
</comment>
<dbReference type="InterPro" id="IPR020472">
    <property type="entry name" value="WD40_PAC1"/>
</dbReference>
<reference evidence="9 10" key="1">
    <citation type="journal article" date="2016" name="Genome Biol. Evol.">
        <title>Divergent and convergent evolution of fungal pathogenicity.</title>
        <authorList>
            <person name="Shang Y."/>
            <person name="Xiao G."/>
            <person name="Zheng P."/>
            <person name="Cen K."/>
            <person name="Zhan S."/>
            <person name="Wang C."/>
        </authorList>
    </citation>
    <scope>NUCLEOTIDE SEQUENCE [LARGE SCALE GENOMIC DNA]</scope>
    <source>
        <strain evidence="9 10">RCEF 2490</strain>
    </source>
</reference>
<evidence type="ECO:0000256" key="6">
    <source>
        <dbReference type="HAMAP-Rule" id="MF_03029"/>
    </source>
</evidence>
<organism evidence="9 10">
    <name type="scientific">Moelleriella libera RCEF 2490</name>
    <dbReference type="NCBI Taxonomy" id="1081109"/>
    <lineage>
        <taxon>Eukaryota</taxon>
        <taxon>Fungi</taxon>
        <taxon>Dikarya</taxon>
        <taxon>Ascomycota</taxon>
        <taxon>Pezizomycotina</taxon>
        <taxon>Sordariomycetes</taxon>
        <taxon>Hypocreomycetidae</taxon>
        <taxon>Hypocreales</taxon>
        <taxon>Clavicipitaceae</taxon>
        <taxon>Moelleriella</taxon>
    </lineage>
</organism>
<keyword evidence="2 6" id="KW-0698">rRNA processing</keyword>
<dbReference type="PROSITE" id="PS00678">
    <property type="entry name" value="WD_REPEATS_1"/>
    <property type="match status" value="1"/>
</dbReference>
<dbReference type="SUPFAM" id="SSF50978">
    <property type="entry name" value="WD40 repeat-like"/>
    <property type="match status" value="1"/>
</dbReference>
<dbReference type="GO" id="GO:0110136">
    <property type="term" value="P:protein-RNA complex remodeling"/>
    <property type="evidence" value="ECO:0007669"/>
    <property type="project" value="EnsemblFungi"/>
</dbReference>
<evidence type="ECO:0000256" key="7">
    <source>
        <dbReference type="PROSITE-ProRule" id="PRU00221"/>
    </source>
</evidence>
<dbReference type="Pfam" id="PF08154">
    <property type="entry name" value="NLE"/>
    <property type="match status" value="1"/>
</dbReference>
<dbReference type="EMBL" id="AZGY01000023">
    <property type="protein sequence ID" value="KZZ89985.1"/>
    <property type="molecule type" value="Genomic_DNA"/>
</dbReference>
<feature type="repeat" description="WD" evidence="7">
    <location>
        <begin position="224"/>
        <end position="256"/>
    </location>
</feature>
<comment type="caution">
    <text evidence="9">The sequence shown here is derived from an EMBL/GenBank/DDBJ whole genome shotgun (WGS) entry which is preliminary data.</text>
</comment>
<sequence>MAASPAQVKVVFTTDEEDLQLPEARRQLLVPAGKQTAQLASYTCFRGSHSPDIKRYGLSRILNSESMLDTSSPTPLDFIVDGAFLRTSIEDYLKANGLSSETTLTLKYVRSLIPPVYRASFQHDDWVGAVDVLSSSAPAAKGIHGTVNDRVASAGYDGLVRIWNPSGDIIATSAPTGYPPRLNSVRWVSPTKLVSAGLQGEVVVWSYSEASHGTSGSFKCDMKLVGHEKQIHNLDVNSLTKRVLSASSDGCVGLWSSSKDAAPKVDAADSSEPKRTKLAASATFAERGPLAMMPMHDSQVMAAVFHAHDSTVAYSASQDGTVKTIDLTTQRQVSSLTTKHPVVCAAALRNSLIAAGSSAKHIALLDPRESAATTAAMTLHGHTNWVVSVSQSPSDDFSLVSGSWDSTCRVWDLRSAKRATNDVDGVVGKPVYTIGRNWLKGQLPAAGHGAKVLSVVWDKAWGIVSAGEDKTVQVNSARDILAQ</sequence>
<evidence type="ECO:0000256" key="5">
    <source>
        <dbReference type="ARBA" id="ARBA00023242"/>
    </source>
</evidence>
<dbReference type="GO" id="GO:0000463">
    <property type="term" value="P:maturation of LSU-rRNA from tricistronic rRNA transcript (SSU-rRNA, 5.8S rRNA, LSU-rRNA)"/>
    <property type="evidence" value="ECO:0007669"/>
    <property type="project" value="UniProtKB-UniRule"/>
</dbReference>
<dbReference type="InterPro" id="IPR001680">
    <property type="entry name" value="WD40_rpt"/>
</dbReference>
<dbReference type="InterPro" id="IPR036322">
    <property type="entry name" value="WD40_repeat_dom_sf"/>
</dbReference>
<protein>
    <recommendedName>
        <fullName evidence="6">Ribosome biogenesis protein YTM1</fullName>
    </recommendedName>
</protein>
<comment type="subcellular location">
    <subcellularLocation>
        <location evidence="6">Nucleus</location>
        <location evidence="6">Nucleolus</location>
    </subcellularLocation>
    <subcellularLocation>
        <location evidence="6">Nucleus</location>
        <location evidence="6">Nucleoplasm</location>
    </subcellularLocation>
</comment>
<dbReference type="GO" id="GO:0005654">
    <property type="term" value="C:nucleoplasm"/>
    <property type="evidence" value="ECO:0007669"/>
    <property type="project" value="UniProtKB-SubCell"/>
</dbReference>
<dbReference type="InterPro" id="IPR012972">
    <property type="entry name" value="NLE"/>
</dbReference>
<evidence type="ECO:0000313" key="9">
    <source>
        <dbReference type="EMBL" id="KZZ89985.1"/>
    </source>
</evidence>
<keyword evidence="4" id="KW-0677">Repeat</keyword>
<dbReference type="GO" id="GO:0030687">
    <property type="term" value="C:preribosome, large subunit precursor"/>
    <property type="evidence" value="ECO:0007669"/>
    <property type="project" value="UniProtKB-UniRule"/>
</dbReference>
<dbReference type="OrthoDB" id="10251381at2759"/>
<evidence type="ECO:0000256" key="4">
    <source>
        <dbReference type="ARBA" id="ARBA00022737"/>
    </source>
</evidence>
<comment type="subunit">
    <text evidence="6">Component of the NOP7 complex, composed of ERB1, NOP7 and YTM1. Within the NOP7 complex ERB1 appears to interact directly with NOP7 and YTM1. The NOP7 complex also associates with the 66S pre-ribosome.</text>
</comment>
<evidence type="ECO:0000256" key="1">
    <source>
        <dbReference type="ARBA" id="ARBA00022517"/>
    </source>
</evidence>
<dbReference type="GO" id="GO:0070545">
    <property type="term" value="C:PeBoW complex"/>
    <property type="evidence" value="ECO:0007669"/>
    <property type="project" value="EnsemblFungi"/>
</dbReference>
<dbReference type="PANTHER" id="PTHR19855">
    <property type="entry name" value="WD40 REPEAT PROTEIN 12, 37"/>
    <property type="match status" value="1"/>
</dbReference>
<dbReference type="SMART" id="SM00320">
    <property type="entry name" value="WD40"/>
    <property type="match status" value="7"/>
</dbReference>
<keyword evidence="5 6" id="KW-0539">Nucleus</keyword>
<dbReference type="HAMAP" id="MF_03029">
    <property type="entry name" value="WDR12"/>
    <property type="match status" value="1"/>
</dbReference>
<dbReference type="GO" id="GO:0000466">
    <property type="term" value="P:maturation of 5.8S rRNA from tricistronic rRNA transcript (SSU-rRNA, 5.8S rRNA, LSU-rRNA)"/>
    <property type="evidence" value="ECO:0007669"/>
    <property type="project" value="UniProtKB-UniRule"/>
</dbReference>
<keyword evidence="1 6" id="KW-0690">Ribosome biogenesis</keyword>
<feature type="repeat" description="WD" evidence="7">
    <location>
        <begin position="379"/>
        <end position="421"/>
    </location>
</feature>
<name>A0A167XEG1_9HYPO</name>
<evidence type="ECO:0000313" key="10">
    <source>
        <dbReference type="Proteomes" id="UP000078544"/>
    </source>
</evidence>
<evidence type="ECO:0000256" key="3">
    <source>
        <dbReference type="ARBA" id="ARBA00022574"/>
    </source>
</evidence>
<comment type="function">
    <text evidence="6">Component of the NOP7 complex, which is required for maturation of the 25S and 5.8S ribosomal RNAs and formation of the 60S ribosome.</text>
</comment>
<keyword evidence="3 7" id="KW-0853">WD repeat</keyword>
<gene>
    <name evidence="6" type="primary">YTM1</name>
    <name evidence="9" type="ORF">AAL_07493</name>
</gene>
<dbReference type="AlphaFoldDB" id="A0A167XEG1"/>
<dbReference type="InterPro" id="IPR019775">
    <property type="entry name" value="WD40_repeat_CS"/>
</dbReference>